<sequence length="37" mass="4080">MPIASDLDRLSRALKAADEAGDKEGAKKLAAEIRRRR</sequence>
<feature type="non-terminal residue" evidence="2">
    <location>
        <position position="37"/>
    </location>
</feature>
<protein>
    <submittedName>
        <fullName evidence="2">Uncharacterized protein</fullName>
    </submittedName>
</protein>
<name>A0A0F8YN26_9ZZZZ</name>
<gene>
    <name evidence="2" type="ORF">LCGC14_3073390</name>
</gene>
<evidence type="ECO:0000313" key="2">
    <source>
        <dbReference type="EMBL" id="KKK55554.1"/>
    </source>
</evidence>
<organism evidence="2">
    <name type="scientific">marine sediment metagenome</name>
    <dbReference type="NCBI Taxonomy" id="412755"/>
    <lineage>
        <taxon>unclassified sequences</taxon>
        <taxon>metagenomes</taxon>
        <taxon>ecological metagenomes</taxon>
    </lineage>
</organism>
<feature type="region of interest" description="Disordered" evidence="1">
    <location>
        <begin position="16"/>
        <end position="37"/>
    </location>
</feature>
<reference evidence="2" key="1">
    <citation type="journal article" date="2015" name="Nature">
        <title>Complex archaea that bridge the gap between prokaryotes and eukaryotes.</title>
        <authorList>
            <person name="Spang A."/>
            <person name="Saw J.H."/>
            <person name="Jorgensen S.L."/>
            <person name="Zaremba-Niedzwiedzka K."/>
            <person name="Martijn J."/>
            <person name="Lind A.E."/>
            <person name="van Eijk R."/>
            <person name="Schleper C."/>
            <person name="Guy L."/>
            <person name="Ettema T.J."/>
        </authorList>
    </citation>
    <scope>NUCLEOTIDE SEQUENCE</scope>
</reference>
<accession>A0A0F8YN26</accession>
<proteinExistence type="predicted"/>
<dbReference type="AlphaFoldDB" id="A0A0F8YN26"/>
<dbReference type="EMBL" id="LAZR01065433">
    <property type="protein sequence ID" value="KKK55554.1"/>
    <property type="molecule type" value="Genomic_DNA"/>
</dbReference>
<comment type="caution">
    <text evidence="2">The sequence shown here is derived from an EMBL/GenBank/DDBJ whole genome shotgun (WGS) entry which is preliminary data.</text>
</comment>
<evidence type="ECO:0000256" key="1">
    <source>
        <dbReference type="SAM" id="MobiDB-lite"/>
    </source>
</evidence>